<evidence type="ECO:0000256" key="1">
    <source>
        <dbReference type="SAM" id="MobiDB-lite"/>
    </source>
</evidence>
<gene>
    <name evidence="2" type="ORF">EV186_103470</name>
</gene>
<name>A0A4R6SEM6_LABRH</name>
<dbReference type="Proteomes" id="UP000295444">
    <property type="component" value="Unassembled WGS sequence"/>
</dbReference>
<evidence type="ECO:0000313" key="3">
    <source>
        <dbReference type="Proteomes" id="UP000295444"/>
    </source>
</evidence>
<dbReference type="RefSeq" id="WP_243754143.1">
    <property type="nucleotide sequence ID" value="NZ_SNXZ01000003.1"/>
</dbReference>
<proteinExistence type="predicted"/>
<dbReference type="AlphaFoldDB" id="A0A4R6SEM6"/>
<dbReference type="EMBL" id="SNXZ01000003">
    <property type="protein sequence ID" value="TDP97506.1"/>
    <property type="molecule type" value="Genomic_DNA"/>
</dbReference>
<comment type="caution">
    <text evidence="2">The sequence shown here is derived from an EMBL/GenBank/DDBJ whole genome shotgun (WGS) entry which is preliminary data.</text>
</comment>
<accession>A0A4R6SEM6</accession>
<feature type="region of interest" description="Disordered" evidence="1">
    <location>
        <begin position="1"/>
        <end position="100"/>
    </location>
</feature>
<reference evidence="2 3" key="1">
    <citation type="submission" date="2019-03" db="EMBL/GenBank/DDBJ databases">
        <title>Genomic Encyclopedia of Type Strains, Phase IV (KMG-IV): sequencing the most valuable type-strain genomes for metagenomic binning, comparative biology and taxonomic classification.</title>
        <authorList>
            <person name="Goeker M."/>
        </authorList>
    </citation>
    <scope>NUCLEOTIDE SEQUENCE [LARGE SCALE GENOMIC DNA]</scope>
    <source>
        <strain evidence="2 3">DSM 45361</strain>
    </source>
</reference>
<protein>
    <submittedName>
        <fullName evidence="2">Uncharacterized protein</fullName>
    </submittedName>
</protein>
<sequence>MTSQPGDPRAGHHQARNTQELLEAADRLSEQQQQRYSRDPRTDQIPVAGESLQAPANREPESAVAEESVTQQSEPMVEPTVNDPEAEPAAMEQGPGHRAQNTNTDDEHVALFDPHEAQELQSRWREVQTAFVDDPRSAVQGADQLVAQVIQSLTASFAAHKEELEGQWQNSDAAGPATEDLRLALRRYRTLFNQLLNA</sequence>
<keyword evidence="3" id="KW-1185">Reference proteome</keyword>
<evidence type="ECO:0000313" key="2">
    <source>
        <dbReference type="EMBL" id="TDP97506.1"/>
    </source>
</evidence>
<organism evidence="2 3">
    <name type="scientific">Labedaea rhizosphaerae</name>
    <dbReference type="NCBI Taxonomy" id="598644"/>
    <lineage>
        <taxon>Bacteria</taxon>
        <taxon>Bacillati</taxon>
        <taxon>Actinomycetota</taxon>
        <taxon>Actinomycetes</taxon>
        <taxon>Pseudonocardiales</taxon>
        <taxon>Pseudonocardiaceae</taxon>
        <taxon>Labedaea</taxon>
    </lineage>
</organism>